<dbReference type="Pfam" id="PF06325">
    <property type="entry name" value="PrmA"/>
    <property type="match status" value="1"/>
</dbReference>
<sequence length="545" mass="58992">MTDARPSLSDAVRQFRGGDLPGAEAAARSVLAGEPRNAQALHILALVAARAGRTDAALEILDEAAEAEPSDPSIHNSRGSLLFQLDRVAEAEPAFRRSVEANSRLPESHGNLGNVLKALGRLEEAEACFRTALALRPDAPEMQNFLAATLRDLGRLEEAESLLRQALDLAPDYLEARYNLAEALSTLGRLEEAEEAFRTVLGHAPGFVPAHIGLAHALHSLDRAEEAIEAIEAARALAPEHHMVQFTRRLIHSNAVPAWHLPMINDHERNHAYDAALRRAVKPDSLVLEIGTGSGIVAMMAARAGARAVVTCEVNPVLARVAAESVARNGYADRVTVVPTLSTRLTVGAELPEKADVFVSELINIGMLAPRMLSVLQHARTHLVKPGAAIIPRASTVYGMLVEAPELARINPVREIDGFDMSAMDVFRSPGYQPIDLAADAHVRLSDDFTALDFDFTRTMPEEGERSVVVTVTTAGTAHGVAFWFDLLMDEEVVYHSASLSRTNHWKQAITFFERPIPVNTGDRLTIVARYDANQIAFGLGAPPG</sequence>
<dbReference type="SUPFAM" id="SSF48452">
    <property type="entry name" value="TPR-like"/>
    <property type="match status" value="1"/>
</dbReference>
<dbReference type="InterPro" id="IPR025799">
    <property type="entry name" value="Arg_MeTrfase"/>
</dbReference>
<dbReference type="InterPro" id="IPR019734">
    <property type="entry name" value="TPR_rpt"/>
</dbReference>
<protein>
    <submittedName>
        <fullName evidence="6">Tetratricopeptide repeat protein</fullName>
    </submittedName>
</protein>
<evidence type="ECO:0000256" key="2">
    <source>
        <dbReference type="ARBA" id="ARBA00022679"/>
    </source>
</evidence>
<feature type="repeat" description="TPR" evidence="4">
    <location>
        <begin position="140"/>
        <end position="173"/>
    </location>
</feature>
<feature type="domain" description="Protein arginine N-methyltransferase" evidence="5">
    <location>
        <begin position="395"/>
        <end position="534"/>
    </location>
</feature>
<dbReference type="Pfam" id="PF22528">
    <property type="entry name" value="PRMT_C"/>
    <property type="match status" value="1"/>
</dbReference>
<dbReference type="Gene3D" id="2.70.160.11">
    <property type="entry name" value="Hnrnp arginine n-methyltransferase1"/>
    <property type="match status" value="1"/>
</dbReference>
<keyword evidence="7" id="KW-1185">Reference proteome</keyword>
<feature type="repeat" description="TPR" evidence="4">
    <location>
        <begin position="38"/>
        <end position="71"/>
    </location>
</feature>
<dbReference type="Gene3D" id="1.25.40.10">
    <property type="entry name" value="Tetratricopeptide repeat domain"/>
    <property type="match status" value="1"/>
</dbReference>
<dbReference type="SMART" id="SM00028">
    <property type="entry name" value="TPR"/>
    <property type="match status" value="6"/>
</dbReference>
<evidence type="ECO:0000259" key="5">
    <source>
        <dbReference type="Pfam" id="PF22528"/>
    </source>
</evidence>
<dbReference type="SUPFAM" id="SSF53335">
    <property type="entry name" value="S-adenosyl-L-methionine-dependent methyltransferases"/>
    <property type="match status" value="1"/>
</dbReference>
<evidence type="ECO:0000256" key="1">
    <source>
        <dbReference type="ARBA" id="ARBA00022603"/>
    </source>
</evidence>
<dbReference type="Pfam" id="PF13432">
    <property type="entry name" value="TPR_16"/>
    <property type="match status" value="1"/>
</dbReference>
<dbReference type="InterPro" id="IPR011990">
    <property type="entry name" value="TPR-like_helical_dom_sf"/>
</dbReference>
<feature type="repeat" description="TPR" evidence="4">
    <location>
        <begin position="106"/>
        <end position="139"/>
    </location>
</feature>
<dbReference type="PROSITE" id="PS51678">
    <property type="entry name" value="SAM_MT_PRMT"/>
    <property type="match status" value="1"/>
</dbReference>
<keyword evidence="2" id="KW-0808">Transferase</keyword>
<dbReference type="PANTHER" id="PTHR11006">
    <property type="entry name" value="PROTEIN ARGININE N-METHYLTRANSFERASE"/>
    <property type="match status" value="1"/>
</dbReference>
<evidence type="ECO:0000256" key="3">
    <source>
        <dbReference type="ARBA" id="ARBA00022691"/>
    </source>
</evidence>
<name>A0ABX2TDW4_9PROT</name>
<keyword evidence="1" id="KW-0489">Methyltransferase</keyword>
<evidence type="ECO:0000313" key="7">
    <source>
        <dbReference type="Proteomes" id="UP000584642"/>
    </source>
</evidence>
<evidence type="ECO:0000256" key="4">
    <source>
        <dbReference type="PROSITE-ProRule" id="PRU00339"/>
    </source>
</evidence>
<keyword evidence="4" id="KW-0802">TPR repeat</keyword>
<reference evidence="6 7" key="1">
    <citation type="submission" date="2020-05" db="EMBL/GenBank/DDBJ databases">
        <title>Azospirillum oleiclasticum sp. nov, a nitrogen-fixing and heavy crude oil-emulsifying bacterium isolated from the crude oil of Yumen Oilfield.</title>
        <authorList>
            <person name="Wu D."/>
            <person name="Cai M."/>
            <person name="Zhang X."/>
        </authorList>
    </citation>
    <scope>NUCLEOTIDE SEQUENCE [LARGE SCALE GENOMIC DNA]</scope>
    <source>
        <strain evidence="6 7">ROY-1-1-2</strain>
    </source>
</reference>
<dbReference type="Pfam" id="PF13424">
    <property type="entry name" value="TPR_12"/>
    <property type="match status" value="1"/>
</dbReference>
<gene>
    <name evidence="6" type="ORF">HND93_22010</name>
</gene>
<dbReference type="Proteomes" id="UP000584642">
    <property type="component" value="Unassembled WGS sequence"/>
</dbReference>
<dbReference type="PROSITE" id="PS50005">
    <property type="entry name" value="TPR"/>
    <property type="match status" value="3"/>
</dbReference>
<dbReference type="InterPro" id="IPR029063">
    <property type="entry name" value="SAM-dependent_MTases_sf"/>
</dbReference>
<dbReference type="Gene3D" id="3.40.50.150">
    <property type="entry name" value="Vaccinia Virus protein VP39"/>
    <property type="match status" value="1"/>
</dbReference>
<comment type="caution">
    <text evidence="6">The sequence shown here is derived from an EMBL/GenBank/DDBJ whole genome shotgun (WGS) entry which is preliminary data.</text>
</comment>
<dbReference type="Pfam" id="PF14559">
    <property type="entry name" value="TPR_19"/>
    <property type="match status" value="1"/>
</dbReference>
<dbReference type="RefSeq" id="WP_180284158.1">
    <property type="nucleotide sequence ID" value="NZ_JABFDB010000016.1"/>
</dbReference>
<dbReference type="EMBL" id="JABFDB010000016">
    <property type="protein sequence ID" value="NYZ22396.1"/>
    <property type="molecule type" value="Genomic_DNA"/>
</dbReference>
<proteinExistence type="predicted"/>
<organism evidence="6 7">
    <name type="scientific">Azospirillum oleiclasticum</name>
    <dbReference type="NCBI Taxonomy" id="2735135"/>
    <lineage>
        <taxon>Bacteria</taxon>
        <taxon>Pseudomonadati</taxon>
        <taxon>Pseudomonadota</taxon>
        <taxon>Alphaproteobacteria</taxon>
        <taxon>Rhodospirillales</taxon>
        <taxon>Azospirillaceae</taxon>
        <taxon>Azospirillum</taxon>
    </lineage>
</organism>
<accession>A0ABX2TDW4</accession>
<dbReference type="PANTHER" id="PTHR11006:SF4">
    <property type="entry name" value="PROTEIN ARGININE N-METHYLTRANSFERASE 7"/>
    <property type="match status" value="1"/>
</dbReference>
<keyword evidence="3" id="KW-0949">S-adenosyl-L-methionine</keyword>
<dbReference type="InterPro" id="IPR055135">
    <property type="entry name" value="PRMT_dom"/>
</dbReference>
<evidence type="ECO:0000313" key="6">
    <source>
        <dbReference type="EMBL" id="NYZ22396.1"/>
    </source>
</evidence>